<proteinExistence type="inferred from homology"/>
<feature type="transmembrane region" description="Helical" evidence="9">
    <location>
        <begin position="237"/>
        <end position="257"/>
    </location>
</feature>
<keyword evidence="7 9" id="KW-0472">Membrane</keyword>
<dbReference type="Pfam" id="PF00535">
    <property type="entry name" value="Glycos_transf_2"/>
    <property type="match status" value="1"/>
</dbReference>
<comment type="similarity">
    <text evidence="8">Belongs to the glycosyltransferase 2 family. GtrB subfamily.</text>
</comment>
<evidence type="ECO:0000256" key="1">
    <source>
        <dbReference type="ARBA" id="ARBA00004651"/>
    </source>
</evidence>
<dbReference type="Gene3D" id="3.90.550.10">
    <property type="entry name" value="Spore Coat Polysaccharide Biosynthesis Protein SpsA, Chain A"/>
    <property type="match status" value="1"/>
</dbReference>
<dbReference type="EMBL" id="CP061038">
    <property type="protein sequence ID" value="QNQ08982.1"/>
    <property type="molecule type" value="Genomic_DNA"/>
</dbReference>
<keyword evidence="2" id="KW-1003">Cell membrane</keyword>
<evidence type="ECO:0000256" key="2">
    <source>
        <dbReference type="ARBA" id="ARBA00022475"/>
    </source>
</evidence>
<feature type="transmembrane region" description="Helical" evidence="9">
    <location>
        <begin position="269"/>
        <end position="290"/>
    </location>
</feature>
<keyword evidence="3" id="KW-0328">Glycosyltransferase</keyword>
<dbReference type="CDD" id="cd04187">
    <property type="entry name" value="DPM1_like_bac"/>
    <property type="match status" value="1"/>
</dbReference>
<reference evidence="11 12" key="1">
    <citation type="submission" date="2020-09" db="EMBL/GenBank/DDBJ databases">
        <title>Sphingomonas sp., a new species isolated from pork steak.</title>
        <authorList>
            <person name="Heidler von Heilborn D."/>
        </authorList>
    </citation>
    <scope>NUCLEOTIDE SEQUENCE [LARGE SCALE GENOMIC DNA]</scope>
    <source>
        <strain evidence="12">S8-3T</strain>
    </source>
</reference>
<organism evidence="11 12">
    <name type="scientific">Sphingomonas alpina</name>
    <dbReference type="NCBI Taxonomy" id="653931"/>
    <lineage>
        <taxon>Bacteria</taxon>
        <taxon>Pseudomonadati</taxon>
        <taxon>Pseudomonadota</taxon>
        <taxon>Alphaproteobacteria</taxon>
        <taxon>Sphingomonadales</taxon>
        <taxon>Sphingomonadaceae</taxon>
        <taxon>Sphingomonas</taxon>
    </lineage>
</organism>
<evidence type="ECO:0000313" key="11">
    <source>
        <dbReference type="EMBL" id="QNQ08982.1"/>
    </source>
</evidence>
<accession>A0A7H0LH29</accession>
<dbReference type="AlphaFoldDB" id="A0A7H0LH29"/>
<evidence type="ECO:0000256" key="8">
    <source>
        <dbReference type="ARBA" id="ARBA00038152"/>
    </source>
</evidence>
<evidence type="ECO:0000256" key="6">
    <source>
        <dbReference type="ARBA" id="ARBA00022989"/>
    </source>
</evidence>
<evidence type="ECO:0000313" key="12">
    <source>
        <dbReference type="Proteomes" id="UP000516148"/>
    </source>
</evidence>
<dbReference type="PANTHER" id="PTHR48090">
    <property type="entry name" value="UNDECAPRENYL-PHOSPHATE 4-DEOXY-4-FORMAMIDO-L-ARABINOSE TRANSFERASE-RELATED"/>
    <property type="match status" value="1"/>
</dbReference>
<gene>
    <name evidence="11" type="ORF">H3Z74_20155</name>
</gene>
<dbReference type="GO" id="GO:0005886">
    <property type="term" value="C:plasma membrane"/>
    <property type="evidence" value="ECO:0007669"/>
    <property type="project" value="UniProtKB-SubCell"/>
</dbReference>
<evidence type="ECO:0000256" key="4">
    <source>
        <dbReference type="ARBA" id="ARBA00022679"/>
    </source>
</evidence>
<dbReference type="InterPro" id="IPR001173">
    <property type="entry name" value="Glyco_trans_2-like"/>
</dbReference>
<evidence type="ECO:0000256" key="9">
    <source>
        <dbReference type="SAM" id="Phobius"/>
    </source>
</evidence>
<evidence type="ECO:0000259" key="10">
    <source>
        <dbReference type="Pfam" id="PF00535"/>
    </source>
</evidence>
<evidence type="ECO:0000256" key="3">
    <source>
        <dbReference type="ARBA" id="ARBA00022676"/>
    </source>
</evidence>
<dbReference type="PANTHER" id="PTHR48090:SF1">
    <property type="entry name" value="PROPHAGE BACTOPRENOL GLUCOSYL TRANSFERASE HOMOLOG"/>
    <property type="match status" value="1"/>
</dbReference>
<comment type="subcellular location">
    <subcellularLocation>
        <location evidence="1">Cell membrane</location>
        <topology evidence="1">Multi-pass membrane protein</topology>
    </subcellularLocation>
</comment>
<evidence type="ECO:0000256" key="5">
    <source>
        <dbReference type="ARBA" id="ARBA00022692"/>
    </source>
</evidence>
<dbReference type="FunFam" id="3.90.550.10:FF:000079">
    <property type="entry name" value="Probable glycosyl transferase"/>
    <property type="match status" value="1"/>
</dbReference>
<dbReference type="GO" id="GO:0016757">
    <property type="term" value="F:glycosyltransferase activity"/>
    <property type="evidence" value="ECO:0007669"/>
    <property type="project" value="UniProtKB-KW"/>
</dbReference>
<dbReference type="SUPFAM" id="SSF53448">
    <property type="entry name" value="Nucleotide-diphospho-sugar transferases"/>
    <property type="match status" value="1"/>
</dbReference>
<keyword evidence="5 9" id="KW-0812">Transmembrane</keyword>
<name>A0A7H0LH29_9SPHN</name>
<sequence>MNRPALSVVIPCYNEEACLDLLHARVSAAAQAAVGEDYELVFINDGSRDASWPAMQRLAAADAHLVAINLSRNHGHQLALTAGLDLCAGAQILIIDADLQDPPELLVEMRAAMIAQDADVVYAVRRKREGETIFKKLTAALFYRMLDRLTDTPIPLDTGDFRLMTRRALDAFLSLPEQARFIRGMVAWIGFRQVPFLYDRAERHAGETNYPFGKMVRLAFDAVTGFSTAPLRFASHVGLALTGLSLLLFVYIAIGFISGSAVQGWTSTMLVVVLLGAVQMFVLGMIGEYLGRLYVESKRRPLYLVSDIAGPVQGTATLGYRAEARMTALPPGPVEALVSPVTAGGAVPAKPRARKPRAKV</sequence>
<evidence type="ECO:0000256" key="7">
    <source>
        <dbReference type="ARBA" id="ARBA00023136"/>
    </source>
</evidence>
<keyword evidence="4 11" id="KW-0808">Transferase</keyword>
<protein>
    <submittedName>
        <fullName evidence="11">Glycosyltransferase family 2 protein</fullName>
    </submittedName>
</protein>
<dbReference type="Proteomes" id="UP000516148">
    <property type="component" value="Chromosome"/>
</dbReference>
<dbReference type="KEGG" id="spap:H3Z74_20155"/>
<keyword evidence="12" id="KW-1185">Reference proteome</keyword>
<dbReference type="InterPro" id="IPR050256">
    <property type="entry name" value="Glycosyltransferase_2"/>
</dbReference>
<feature type="domain" description="Glycosyltransferase 2-like" evidence="10">
    <location>
        <begin position="7"/>
        <end position="170"/>
    </location>
</feature>
<dbReference type="RefSeq" id="WP_187761308.1">
    <property type="nucleotide sequence ID" value="NZ_CP061038.1"/>
</dbReference>
<keyword evidence="6 9" id="KW-1133">Transmembrane helix</keyword>
<dbReference type="InterPro" id="IPR029044">
    <property type="entry name" value="Nucleotide-diphossugar_trans"/>
</dbReference>